<dbReference type="InterPro" id="IPR048527">
    <property type="entry name" value="Sde182_C"/>
</dbReference>
<feature type="domain" description="Cellulose-binding Sde182 nucleoside hydrolase-like" evidence="2">
    <location>
        <begin position="23"/>
        <end position="284"/>
    </location>
</feature>
<dbReference type="eggNOG" id="ENOG502QXBB">
    <property type="taxonomic scope" value="Eukaryota"/>
</dbReference>
<comment type="caution">
    <text evidence="4">The sequence shown here is derived from an EMBL/GenBank/DDBJ whole genome shotgun (WGS) entry which is preliminary data.</text>
</comment>
<gene>
    <name evidence="4" type="ORF">WG66_180</name>
</gene>
<feature type="signal peptide" evidence="1">
    <location>
        <begin position="1"/>
        <end position="21"/>
    </location>
</feature>
<protein>
    <recommendedName>
        <fullName evidence="6">Cellulose-binding protein</fullName>
    </recommendedName>
</protein>
<dbReference type="SUPFAM" id="SSF53590">
    <property type="entry name" value="Nucleoside hydrolase"/>
    <property type="match status" value="1"/>
</dbReference>
<dbReference type="Gene3D" id="2.60.40.10">
    <property type="entry name" value="Immunoglobulins"/>
    <property type="match status" value="1"/>
</dbReference>
<dbReference type="GO" id="GO:0016799">
    <property type="term" value="F:hydrolase activity, hydrolyzing N-glycosyl compounds"/>
    <property type="evidence" value="ECO:0007669"/>
    <property type="project" value="InterPro"/>
</dbReference>
<dbReference type="Gene3D" id="3.90.245.10">
    <property type="entry name" value="Ribonucleoside hydrolase-like"/>
    <property type="match status" value="1"/>
</dbReference>
<evidence type="ECO:0000259" key="3">
    <source>
        <dbReference type="Pfam" id="PF21027"/>
    </source>
</evidence>
<dbReference type="InterPro" id="IPR011483">
    <property type="entry name" value="Sde182_NH-like"/>
</dbReference>
<reference evidence="4 5" key="1">
    <citation type="submission" date="2015-12" db="EMBL/GenBank/DDBJ databases">
        <title>Draft genome sequence of Moniliophthora roreri, the causal agent of frosty pod rot of cacao.</title>
        <authorList>
            <person name="Aime M.C."/>
            <person name="Diaz-Valderrama J.R."/>
            <person name="Kijpornyongpan T."/>
            <person name="Phillips-Mora W."/>
        </authorList>
    </citation>
    <scope>NUCLEOTIDE SEQUENCE [LARGE SCALE GENOMIC DNA]</scope>
    <source>
        <strain evidence="4 5">MCA 2952</strain>
    </source>
</reference>
<dbReference type="InterPro" id="IPR013783">
    <property type="entry name" value="Ig-like_fold"/>
</dbReference>
<dbReference type="Proteomes" id="UP000054988">
    <property type="component" value="Unassembled WGS sequence"/>
</dbReference>
<proteinExistence type="predicted"/>
<evidence type="ECO:0000313" key="5">
    <source>
        <dbReference type="Proteomes" id="UP000054988"/>
    </source>
</evidence>
<evidence type="ECO:0000259" key="2">
    <source>
        <dbReference type="Pfam" id="PF07632"/>
    </source>
</evidence>
<evidence type="ECO:0000256" key="1">
    <source>
        <dbReference type="SAM" id="SignalP"/>
    </source>
</evidence>
<accession>A0A0W0GF93</accession>
<dbReference type="Pfam" id="PF21027">
    <property type="entry name" value="Sde0182_C"/>
    <property type="match status" value="1"/>
</dbReference>
<feature type="chain" id="PRO_5006902620" description="Cellulose-binding protein" evidence="1">
    <location>
        <begin position="22"/>
        <end position="435"/>
    </location>
</feature>
<dbReference type="EMBL" id="LATX01000082">
    <property type="protein sequence ID" value="KTB47235.1"/>
    <property type="molecule type" value="Genomic_DNA"/>
</dbReference>
<evidence type="ECO:0008006" key="6">
    <source>
        <dbReference type="Google" id="ProtNLM"/>
    </source>
</evidence>
<feature type="domain" description="Cellulose-binding Sde182 C-terminal" evidence="3">
    <location>
        <begin position="392"/>
        <end position="433"/>
    </location>
</feature>
<evidence type="ECO:0000313" key="4">
    <source>
        <dbReference type="EMBL" id="KTB47235.1"/>
    </source>
</evidence>
<dbReference type="Pfam" id="PF07632">
    <property type="entry name" value="Sde182_NH-like"/>
    <property type="match status" value="1"/>
</dbReference>
<organism evidence="4 5">
    <name type="scientific">Moniliophthora roreri</name>
    <name type="common">Frosty pod rot fungus</name>
    <name type="synonym">Monilia roreri</name>
    <dbReference type="NCBI Taxonomy" id="221103"/>
    <lineage>
        <taxon>Eukaryota</taxon>
        <taxon>Fungi</taxon>
        <taxon>Dikarya</taxon>
        <taxon>Basidiomycota</taxon>
        <taxon>Agaricomycotina</taxon>
        <taxon>Agaricomycetes</taxon>
        <taxon>Agaricomycetidae</taxon>
        <taxon>Agaricales</taxon>
        <taxon>Marasmiineae</taxon>
        <taxon>Marasmiaceae</taxon>
        <taxon>Moniliophthora</taxon>
    </lineage>
</organism>
<dbReference type="InterPro" id="IPR036452">
    <property type="entry name" value="Ribo_hydro-like"/>
</dbReference>
<name>A0A0W0GF93_MONRR</name>
<keyword evidence="1" id="KW-0732">Signal</keyword>
<dbReference type="AlphaFoldDB" id="A0A0W0GF93"/>
<sequence>MGLATLICFALSFTLAIVGSAQRVFVLTDISNEPDDTMSLVRFLLYSNEFDVEGIVATTSTWLRNTTAPDQIKAVMNAYGEVLSNLNVHAAGYPSLENQLSKVRSGLPVYGLQGVGEGKDSEGSDLLIEVADKEDPEGRPLWVPTWGGANVLAQALWKVSNTRSPEEVKKFVSKLRVYTISDQDDSGVWIRRNYPDLFYIVSIHAFSAYDGATWGGISTPTPGADQFIVSPEWLKTNIQIGPYGKMYPDIAFIMEGDTPSFLYLIPNGLGVPEQPSYGTWGGRYESIDGISSIFSDVADTVVSKVDGNTYTTNRATIWRWREAFQNDFAARMQWTLSSNFSACNHQPIVIVNGQDGTLPVEISAKGGETITVDASESHDPDAGDELSFNCTQNSTSLQVTIPEGIKQGTYHIILEVSDSGTPKLFRYRRVLITAA</sequence>